<dbReference type="CDD" id="cd00093">
    <property type="entry name" value="HTH_XRE"/>
    <property type="match status" value="1"/>
</dbReference>
<dbReference type="InterPro" id="IPR010982">
    <property type="entry name" value="Lambda_DNA-bd_dom_sf"/>
</dbReference>
<name>A0A1R0IQ39_SULTH</name>
<dbReference type="SMART" id="SM00530">
    <property type="entry name" value="HTH_XRE"/>
    <property type="match status" value="1"/>
</dbReference>
<evidence type="ECO:0000313" key="2">
    <source>
        <dbReference type="EMBL" id="PSR24272.1"/>
    </source>
</evidence>
<dbReference type="Pfam" id="PF01381">
    <property type="entry name" value="HTH_3"/>
    <property type="match status" value="1"/>
</dbReference>
<dbReference type="Proteomes" id="UP000242705">
    <property type="component" value="Unassembled WGS sequence"/>
</dbReference>
<evidence type="ECO:0000313" key="3">
    <source>
        <dbReference type="Proteomes" id="UP000242705"/>
    </source>
</evidence>
<evidence type="ECO:0000259" key="1">
    <source>
        <dbReference type="SMART" id="SM00530"/>
    </source>
</evidence>
<comment type="caution">
    <text evidence="2">The sequence shown here is derived from an EMBL/GenBank/DDBJ whole genome shotgun (WGS) entry which is preliminary data.</text>
</comment>
<dbReference type="Gene3D" id="1.10.260.40">
    <property type="entry name" value="lambda repressor-like DNA-binding domains"/>
    <property type="match status" value="1"/>
</dbReference>
<dbReference type="SUPFAM" id="SSF47413">
    <property type="entry name" value="lambda repressor-like DNA-binding domains"/>
    <property type="match status" value="1"/>
</dbReference>
<protein>
    <submittedName>
        <fullName evidence="2">XRE family transcriptional regulator</fullName>
    </submittedName>
</protein>
<gene>
    <name evidence="2" type="ORF">C7B47_15205</name>
</gene>
<feature type="domain" description="HTH cro/C1-type" evidence="1">
    <location>
        <begin position="10"/>
        <end position="64"/>
    </location>
</feature>
<dbReference type="OrthoDB" id="9812495at2"/>
<organism evidence="2 3">
    <name type="scientific">Sulfobacillus thermosulfidooxidans</name>
    <dbReference type="NCBI Taxonomy" id="28034"/>
    <lineage>
        <taxon>Bacteria</taxon>
        <taxon>Bacillati</taxon>
        <taxon>Bacillota</taxon>
        <taxon>Clostridia</taxon>
        <taxon>Eubacteriales</taxon>
        <taxon>Clostridiales Family XVII. Incertae Sedis</taxon>
        <taxon>Sulfobacillus</taxon>
    </lineage>
</organism>
<dbReference type="AlphaFoldDB" id="A0A1R0IQ39"/>
<dbReference type="RefSeq" id="WP_020374527.1">
    <property type="nucleotide sequence ID" value="NZ_LGRO01000001.1"/>
</dbReference>
<accession>A0A1R0IQ39</accession>
<reference evidence="2 3" key="1">
    <citation type="journal article" date="2014" name="BMC Genomics">
        <title>Comparison of environmental and isolate Sulfobacillus genomes reveals diverse carbon, sulfur, nitrogen, and hydrogen metabolisms.</title>
        <authorList>
            <person name="Justice N.B."/>
            <person name="Norman A."/>
            <person name="Brown C.T."/>
            <person name="Singh A."/>
            <person name="Thomas B.C."/>
            <person name="Banfield J.F."/>
        </authorList>
    </citation>
    <scope>NUCLEOTIDE SEQUENCE [LARGE SCALE GENOMIC DNA]</scope>
    <source>
        <strain evidence="2">AMDSBA5</strain>
    </source>
</reference>
<dbReference type="EMBL" id="PXYX01000059">
    <property type="protein sequence ID" value="PSR24272.1"/>
    <property type="molecule type" value="Genomic_DNA"/>
</dbReference>
<dbReference type="InterPro" id="IPR001387">
    <property type="entry name" value="Cro/C1-type_HTH"/>
</dbReference>
<dbReference type="GO" id="GO:0003677">
    <property type="term" value="F:DNA binding"/>
    <property type="evidence" value="ECO:0007669"/>
    <property type="project" value="InterPro"/>
</dbReference>
<sequence>MATLVVNVAALRRFMEQRGWSERDLAEHMDLAYSYVNRVLGGKRRPGAKFIAGTLLLGLSMEEVFTIEK</sequence>
<proteinExistence type="predicted"/>